<dbReference type="OrthoDB" id="3626597at2759"/>
<dbReference type="GO" id="GO:0004181">
    <property type="term" value="F:metallocarboxypeptidase activity"/>
    <property type="evidence" value="ECO:0007669"/>
    <property type="project" value="InterPro"/>
</dbReference>
<evidence type="ECO:0000256" key="7">
    <source>
        <dbReference type="ARBA" id="ARBA00023049"/>
    </source>
</evidence>
<keyword evidence="6" id="KW-0862">Zinc</keyword>
<keyword evidence="12" id="KW-0121">Carboxypeptidase</keyword>
<dbReference type="AlphaFoldDB" id="A0A0A7CPB0"/>
<comment type="cofactor">
    <cofactor evidence="1">
        <name>Zn(2+)</name>
        <dbReference type="ChEBI" id="CHEBI:29105"/>
    </cofactor>
</comment>
<evidence type="ECO:0000256" key="8">
    <source>
        <dbReference type="PROSITE-ProRule" id="PRU01379"/>
    </source>
</evidence>
<dbReference type="GO" id="GO:0008270">
    <property type="term" value="F:zinc ion binding"/>
    <property type="evidence" value="ECO:0007669"/>
    <property type="project" value="InterPro"/>
</dbReference>
<feature type="active site" description="Proton donor/acceptor" evidence="8">
    <location>
        <position position="316"/>
    </location>
</feature>
<keyword evidence="9" id="KW-0732">Signal</keyword>
<evidence type="ECO:0000313" key="12">
    <source>
        <dbReference type="EMBL" id="OQR84419.1"/>
    </source>
</evidence>
<dbReference type="InterPro" id="IPR000834">
    <property type="entry name" value="Peptidase_M14"/>
</dbReference>
<evidence type="ECO:0000256" key="3">
    <source>
        <dbReference type="ARBA" id="ARBA00022670"/>
    </source>
</evidence>
<name>A0A0A7CPB0_ACHHY</name>
<keyword evidence="7" id="KW-0482">Metalloprotease</keyword>
<dbReference type="EMBL" id="JNBR01001863">
    <property type="protein sequence ID" value="OQR84419.1"/>
    <property type="molecule type" value="Genomic_DNA"/>
</dbReference>
<evidence type="ECO:0000256" key="1">
    <source>
        <dbReference type="ARBA" id="ARBA00001947"/>
    </source>
</evidence>
<feature type="chain" id="PRO_5002026921" evidence="9">
    <location>
        <begin position="20"/>
        <end position="350"/>
    </location>
</feature>
<evidence type="ECO:0000256" key="4">
    <source>
        <dbReference type="ARBA" id="ARBA00022723"/>
    </source>
</evidence>
<evidence type="ECO:0000256" key="5">
    <source>
        <dbReference type="ARBA" id="ARBA00022801"/>
    </source>
</evidence>
<gene>
    <name evidence="12" type="ORF">ACHHYP_13396</name>
</gene>
<dbReference type="Proteomes" id="UP000243579">
    <property type="component" value="Unassembled WGS sequence"/>
</dbReference>
<dbReference type="SUPFAM" id="SSF53187">
    <property type="entry name" value="Zn-dependent exopeptidases"/>
    <property type="match status" value="1"/>
</dbReference>
<evidence type="ECO:0000256" key="6">
    <source>
        <dbReference type="ARBA" id="ARBA00022833"/>
    </source>
</evidence>
<dbReference type="PROSITE" id="PS52035">
    <property type="entry name" value="PEPTIDASE_M14"/>
    <property type="match status" value="1"/>
</dbReference>
<protein>
    <submittedName>
        <fullName evidence="12">Carboxypeptidase</fullName>
    </submittedName>
    <submittedName>
        <fullName evidence="11">Secreted protein</fullName>
    </submittedName>
</protein>
<dbReference type="Pfam" id="PF00246">
    <property type="entry name" value="Peptidase_M14"/>
    <property type="match status" value="1"/>
</dbReference>
<keyword evidence="13" id="KW-1185">Reference proteome</keyword>
<dbReference type="PANTHER" id="PTHR11705">
    <property type="entry name" value="PROTEASE FAMILY M14 CARBOXYPEPTIDASE A,B"/>
    <property type="match status" value="1"/>
</dbReference>
<evidence type="ECO:0000313" key="13">
    <source>
        <dbReference type="Proteomes" id="UP000243579"/>
    </source>
</evidence>
<dbReference type="InterPro" id="IPR057247">
    <property type="entry name" value="CARBOXYPEPT_ZN_2"/>
</dbReference>
<dbReference type="EMBL" id="KM038892">
    <property type="protein sequence ID" value="AIG56353.1"/>
    <property type="molecule type" value="Genomic_DNA"/>
</dbReference>
<dbReference type="SMART" id="SM00631">
    <property type="entry name" value="Zn_pept"/>
    <property type="match status" value="1"/>
</dbReference>
<dbReference type="GO" id="GO:0006508">
    <property type="term" value="P:proteolysis"/>
    <property type="evidence" value="ECO:0007669"/>
    <property type="project" value="UniProtKB-KW"/>
</dbReference>
<dbReference type="GO" id="GO:0005615">
    <property type="term" value="C:extracellular space"/>
    <property type="evidence" value="ECO:0007669"/>
    <property type="project" value="TreeGrafter"/>
</dbReference>
<organism evidence="11">
    <name type="scientific">Achlya hypogyna</name>
    <name type="common">Oomycete</name>
    <name type="synonym">Protoachlya hypogyna</name>
    <dbReference type="NCBI Taxonomy" id="1202772"/>
    <lineage>
        <taxon>Eukaryota</taxon>
        <taxon>Sar</taxon>
        <taxon>Stramenopiles</taxon>
        <taxon>Oomycota</taxon>
        <taxon>Saprolegniomycetes</taxon>
        <taxon>Saprolegniales</taxon>
        <taxon>Achlyaceae</taxon>
        <taxon>Achlya</taxon>
    </lineage>
</organism>
<keyword evidence="4" id="KW-0479">Metal-binding</keyword>
<evidence type="ECO:0000313" key="11">
    <source>
        <dbReference type="EMBL" id="AIG56353.1"/>
    </source>
</evidence>
<evidence type="ECO:0000256" key="2">
    <source>
        <dbReference type="ARBA" id="ARBA00005988"/>
    </source>
</evidence>
<sequence>MHVALYLAAALAVFSMADAALVRGEDGRLRTAEAVATLMGDADTNRKCHTQNGDYLSSLTAGKYASSSFHKCFRTDAQIFEFLDALATQNANVVTKFQISTTYKGLPIWAYKISTGTRSKALYTQSLQHAREWIAGSSVVYTIASVLDDIAAKKPSPADTYDLVFVPIVNVDGYRITWSTKRLQRKNAHEVDLNRNWLTPIANPRPPPPSDETYPGVAYFSEKETQGLRDYIFAQQSTLAGFLDVHSFAGEVQLPYGDTKTPIGNGLDAKYKTLGDALSSAMGAYTTTLEWQMYLSYGCFEDWGQRYLNKPTLTIEMAGSDFTAPASSIVTSGQELYRGFYAFAKGVAKF</sequence>
<comment type="similarity">
    <text evidence="2 8">Belongs to the peptidase M14 family.</text>
</comment>
<feature type="signal peptide" evidence="9">
    <location>
        <begin position="1"/>
        <end position="19"/>
    </location>
</feature>
<feature type="domain" description="Peptidase M14" evidence="10">
    <location>
        <begin position="72"/>
        <end position="347"/>
    </location>
</feature>
<proteinExistence type="inferred from homology"/>
<dbReference type="PROSITE" id="PS00133">
    <property type="entry name" value="CARBOXYPEPT_ZN_2"/>
    <property type="match status" value="1"/>
</dbReference>
<reference evidence="11 13" key="1">
    <citation type="journal article" date="2014" name="Genome Biol. Evol.">
        <title>The secreted proteins of Achlya hypogyna and Thraustotheca clavata identify the ancestral oomycete secretome and reveal gene acquisitions by horizontal gene transfer.</title>
        <authorList>
            <person name="Misner I."/>
            <person name="Blouin N."/>
            <person name="Leonard G."/>
            <person name="Richards T.A."/>
            <person name="Lane C.E."/>
        </authorList>
    </citation>
    <scope>NUCLEOTIDE SEQUENCE</scope>
    <source>
        <strain evidence="11 13">ATCC 48635</strain>
    </source>
</reference>
<dbReference type="Gene3D" id="3.40.630.10">
    <property type="entry name" value="Zn peptidases"/>
    <property type="match status" value="1"/>
</dbReference>
<dbReference type="PANTHER" id="PTHR11705:SF143">
    <property type="entry name" value="SLL0236 PROTEIN"/>
    <property type="match status" value="1"/>
</dbReference>
<evidence type="ECO:0000256" key="9">
    <source>
        <dbReference type="SAM" id="SignalP"/>
    </source>
</evidence>
<keyword evidence="3" id="KW-0645">Protease</keyword>
<evidence type="ECO:0000259" key="10">
    <source>
        <dbReference type="PROSITE" id="PS52035"/>
    </source>
</evidence>
<keyword evidence="5" id="KW-0378">Hydrolase</keyword>
<accession>A0A0A7CPB0</accession>